<comment type="caution">
    <text evidence="1">The sequence shown here is derived from an EMBL/GenBank/DDBJ whole genome shotgun (WGS) entry which is preliminary data.</text>
</comment>
<name>A0AAV4XZE9_CAEEX</name>
<protein>
    <submittedName>
        <fullName evidence="1">Uncharacterized protein</fullName>
    </submittedName>
</protein>
<dbReference type="Proteomes" id="UP001054945">
    <property type="component" value="Unassembled WGS sequence"/>
</dbReference>
<proteinExistence type="predicted"/>
<keyword evidence="2" id="KW-1185">Reference proteome</keyword>
<dbReference type="EMBL" id="BPLR01001033">
    <property type="protein sequence ID" value="GIY99331.1"/>
    <property type="molecule type" value="Genomic_DNA"/>
</dbReference>
<organism evidence="1 2">
    <name type="scientific">Caerostris extrusa</name>
    <name type="common">Bark spider</name>
    <name type="synonym">Caerostris bankana</name>
    <dbReference type="NCBI Taxonomy" id="172846"/>
    <lineage>
        <taxon>Eukaryota</taxon>
        <taxon>Metazoa</taxon>
        <taxon>Ecdysozoa</taxon>
        <taxon>Arthropoda</taxon>
        <taxon>Chelicerata</taxon>
        <taxon>Arachnida</taxon>
        <taxon>Araneae</taxon>
        <taxon>Araneomorphae</taxon>
        <taxon>Entelegynae</taxon>
        <taxon>Araneoidea</taxon>
        <taxon>Araneidae</taxon>
        <taxon>Caerostris</taxon>
    </lineage>
</organism>
<sequence length="80" mass="9142">MADHAVHDAELGIQKISLENEKKRGAEGIGYCMVKTQNKAAKNSERIRSDERMRGGSNDARRLQVFNKFKRLFGRSFESK</sequence>
<evidence type="ECO:0000313" key="1">
    <source>
        <dbReference type="EMBL" id="GIY99331.1"/>
    </source>
</evidence>
<dbReference type="AlphaFoldDB" id="A0AAV4XZE9"/>
<gene>
    <name evidence="1" type="ORF">CEXT_165511</name>
</gene>
<reference evidence="1 2" key="1">
    <citation type="submission" date="2021-06" db="EMBL/GenBank/DDBJ databases">
        <title>Caerostris extrusa draft genome.</title>
        <authorList>
            <person name="Kono N."/>
            <person name="Arakawa K."/>
        </authorList>
    </citation>
    <scope>NUCLEOTIDE SEQUENCE [LARGE SCALE GENOMIC DNA]</scope>
</reference>
<evidence type="ECO:0000313" key="2">
    <source>
        <dbReference type="Proteomes" id="UP001054945"/>
    </source>
</evidence>
<accession>A0AAV4XZE9</accession>